<organism evidence="3 4">
    <name type="scientific">Barnesiella viscericola</name>
    <dbReference type="NCBI Taxonomy" id="397865"/>
    <lineage>
        <taxon>Bacteria</taxon>
        <taxon>Pseudomonadati</taxon>
        <taxon>Bacteroidota</taxon>
        <taxon>Bacteroidia</taxon>
        <taxon>Bacteroidales</taxon>
        <taxon>Barnesiellaceae</taxon>
        <taxon>Barnesiella</taxon>
    </lineage>
</organism>
<protein>
    <recommendedName>
        <fullName evidence="5">Transglutaminase-like domain-containing protein</fullName>
    </recommendedName>
</protein>
<dbReference type="AlphaFoldDB" id="A0A921MTS9"/>
<evidence type="ECO:0000313" key="4">
    <source>
        <dbReference type="Proteomes" id="UP000757103"/>
    </source>
</evidence>
<gene>
    <name evidence="3" type="ORF">K8U91_10960</name>
</gene>
<evidence type="ECO:0000256" key="2">
    <source>
        <dbReference type="SAM" id="SignalP"/>
    </source>
</evidence>
<evidence type="ECO:0000256" key="1">
    <source>
        <dbReference type="SAM" id="MobiDB-lite"/>
    </source>
</evidence>
<dbReference type="Gene3D" id="3.10.620.30">
    <property type="match status" value="1"/>
</dbReference>
<dbReference type="EMBL" id="DYUD01000029">
    <property type="protein sequence ID" value="HJG89974.1"/>
    <property type="molecule type" value="Genomic_DNA"/>
</dbReference>
<sequence>MKTKKQVVAAALCALALSGGDVFAQSMAEDMARFRREQLASMREFVKERQTDMAHYRDSINAQYADFLKKTWGSFNLLRQERSFAPMPEPPVYDPSDSVPVADVPVPVVGVEPLPQPKPDPVTVTPDQPKPDLKPVPVVESKKMIPADFYGTRVQVSAAGGSCRHLSGVSEQAVADYWTALSAMPVSLWLDDVQRLIDELQLDDWGVCQLMGTLFKAYLPGGTENESVIFKVFMLNQLGYKAKIGRSQSDLLLLLATETNLANTSFFNITERNGLVRYYVINPHHRVLSKVQTSASEYGNDGRVMNLAVNRLPNLSNDIETQQLTFENRLYQIDYNRNRVKYYESYPCVDFSIYASAPIDRVTFGSLKEQLTPQIAGKSQEEAVNFLLHWVQSSFRYKTDDDQYGYEKWNFAEETIVSAYCDCDDRAVLFAQLVRNLLGMKVVLVYYTGVHLATAVHFDNPKTTGSNVEVDGEKYLICDPTYVGADIGMAMTNLGNTGVKILRLQAVEPQR</sequence>
<feature type="chain" id="PRO_5037918803" description="Transglutaminase-like domain-containing protein" evidence="2">
    <location>
        <begin position="25"/>
        <end position="511"/>
    </location>
</feature>
<keyword evidence="2" id="KW-0732">Signal</keyword>
<reference evidence="3" key="1">
    <citation type="journal article" date="2021" name="PeerJ">
        <title>Extensive microbial diversity within the chicken gut microbiome revealed by metagenomics and culture.</title>
        <authorList>
            <person name="Gilroy R."/>
            <person name="Ravi A."/>
            <person name="Getino M."/>
            <person name="Pursley I."/>
            <person name="Horton D.L."/>
            <person name="Alikhan N.F."/>
            <person name="Baker D."/>
            <person name="Gharbi K."/>
            <person name="Hall N."/>
            <person name="Watson M."/>
            <person name="Adriaenssens E.M."/>
            <person name="Foster-Nyarko E."/>
            <person name="Jarju S."/>
            <person name="Secka A."/>
            <person name="Antonio M."/>
            <person name="Oren A."/>
            <person name="Chaudhuri R.R."/>
            <person name="La Ragione R."/>
            <person name="Hildebrand F."/>
            <person name="Pallen M.J."/>
        </authorList>
    </citation>
    <scope>NUCLEOTIDE SEQUENCE</scope>
    <source>
        <strain evidence="3">CHK121-7720</strain>
    </source>
</reference>
<feature type="region of interest" description="Disordered" evidence="1">
    <location>
        <begin position="112"/>
        <end position="135"/>
    </location>
</feature>
<comment type="caution">
    <text evidence="3">The sequence shown here is derived from an EMBL/GenBank/DDBJ whole genome shotgun (WGS) entry which is preliminary data.</text>
</comment>
<dbReference type="Proteomes" id="UP000757103">
    <property type="component" value="Unassembled WGS sequence"/>
</dbReference>
<name>A0A921MTS9_9BACT</name>
<evidence type="ECO:0008006" key="5">
    <source>
        <dbReference type="Google" id="ProtNLM"/>
    </source>
</evidence>
<reference evidence="3" key="2">
    <citation type="submission" date="2021-09" db="EMBL/GenBank/DDBJ databases">
        <authorList>
            <person name="Gilroy R."/>
        </authorList>
    </citation>
    <scope>NUCLEOTIDE SEQUENCE</scope>
    <source>
        <strain evidence="3">CHK121-7720</strain>
    </source>
</reference>
<feature type="signal peptide" evidence="2">
    <location>
        <begin position="1"/>
        <end position="24"/>
    </location>
</feature>
<evidence type="ECO:0000313" key="3">
    <source>
        <dbReference type="EMBL" id="HJG89974.1"/>
    </source>
</evidence>
<dbReference type="RefSeq" id="WP_273307035.1">
    <property type="nucleotide sequence ID" value="NZ_DYUD01000029.1"/>
</dbReference>
<accession>A0A921MTS9</accession>
<proteinExistence type="predicted"/>